<evidence type="ECO:0000256" key="15">
    <source>
        <dbReference type="ARBA" id="ARBA00047891"/>
    </source>
</evidence>
<evidence type="ECO:0000256" key="17">
    <source>
        <dbReference type="PIRSR" id="PIRSR000148-1"/>
    </source>
</evidence>
<evidence type="ECO:0000313" key="19">
    <source>
        <dbReference type="EMBL" id="MWY73879.1"/>
    </source>
</evidence>
<dbReference type="EC" id="1.2.1.11" evidence="7 16"/>
<dbReference type="EMBL" id="VJIQ01000007">
    <property type="protein sequence ID" value="MXB13111.1"/>
    <property type="molecule type" value="Genomic_DNA"/>
</dbReference>
<comment type="pathway">
    <text evidence="3">Amino-acid biosynthesis; L-lysine biosynthesis via DAP pathway; (S)-tetrahydrodipicolinate from L-aspartate: step 2/4.</text>
</comment>
<dbReference type="CDD" id="cd02314">
    <property type="entry name" value="VcASADH1_like_N"/>
    <property type="match status" value="1"/>
</dbReference>
<evidence type="ECO:0000256" key="13">
    <source>
        <dbReference type="ARBA" id="ARBA00023154"/>
    </source>
</evidence>
<comment type="pathway">
    <text evidence="4">Amino-acid biosynthesis; L-threonine biosynthesis; L-threonine from L-aspartate: step 2/5.</text>
</comment>
<dbReference type="EMBL" id="VJDK01000006">
    <property type="protein sequence ID" value="MWY73879.1"/>
    <property type="molecule type" value="Genomic_DNA"/>
</dbReference>
<evidence type="ECO:0000259" key="18">
    <source>
        <dbReference type="SMART" id="SM00859"/>
    </source>
</evidence>
<keyword evidence="14" id="KW-0486">Methionine biosynthesis</keyword>
<keyword evidence="10" id="KW-0521">NADP</keyword>
<comment type="function">
    <text evidence="1">Catalyzes the NADPH-dependent formation of L-aspartate-semialdehyde (L-ASA) by the reductive dephosphorylation of L-aspartyl-4-phosphate.</text>
</comment>
<reference evidence="20" key="1">
    <citation type="submission" date="2019-06" db="EMBL/GenBank/DDBJ databases">
        <title>Phylogeography and genetic diversity of Francisella tularensis subsp. holarctica in France (1947-2018).</title>
        <authorList>
            <person name="Kevin M."/>
            <person name="Madani N."/>
            <person name="Maurin M."/>
        </authorList>
    </citation>
    <scope>NUCLEOTIDE SEQUENCE</scope>
    <source>
        <strain evidence="19">10-1635/5</strain>
        <strain evidence="20">93-11516</strain>
    </source>
</reference>
<dbReference type="Gene3D" id="3.30.360.10">
    <property type="entry name" value="Dihydrodipicolinate Reductase, domain 2"/>
    <property type="match status" value="1"/>
</dbReference>
<feature type="domain" description="Semialdehyde dehydrogenase NAD-binding" evidence="18">
    <location>
        <begin position="16"/>
        <end position="135"/>
    </location>
</feature>
<dbReference type="GO" id="GO:0009089">
    <property type="term" value="P:lysine biosynthetic process via diaminopimelate"/>
    <property type="evidence" value="ECO:0007669"/>
    <property type="project" value="UniProtKB-UniRule"/>
</dbReference>
<dbReference type="UniPathway" id="UPA00034">
    <property type="reaction ID" value="UER00016"/>
</dbReference>
<evidence type="ECO:0000256" key="3">
    <source>
        <dbReference type="ARBA" id="ARBA00005076"/>
    </source>
</evidence>
<evidence type="ECO:0000313" key="20">
    <source>
        <dbReference type="EMBL" id="MXB13111.1"/>
    </source>
</evidence>
<name>A0A6B0K9J1_FRATU</name>
<feature type="active site" description="Acyl-thioester intermediate" evidence="17">
    <location>
        <position position="148"/>
    </location>
</feature>
<comment type="subunit">
    <text evidence="6">Homodimer.</text>
</comment>
<evidence type="ECO:0000256" key="9">
    <source>
        <dbReference type="ARBA" id="ARBA00022697"/>
    </source>
</evidence>
<dbReference type="GO" id="GO:0009088">
    <property type="term" value="P:threonine biosynthetic process"/>
    <property type="evidence" value="ECO:0007669"/>
    <property type="project" value="UniProtKB-UniPathway"/>
</dbReference>
<evidence type="ECO:0000256" key="4">
    <source>
        <dbReference type="ARBA" id="ARBA00005097"/>
    </source>
</evidence>
<evidence type="ECO:0000256" key="7">
    <source>
        <dbReference type="ARBA" id="ARBA00013120"/>
    </source>
</evidence>
<dbReference type="PIRSF" id="PIRSF000148">
    <property type="entry name" value="ASA_dh"/>
    <property type="match status" value="1"/>
</dbReference>
<evidence type="ECO:0000256" key="6">
    <source>
        <dbReference type="ARBA" id="ARBA00011738"/>
    </source>
</evidence>
<evidence type="ECO:0000256" key="5">
    <source>
        <dbReference type="ARBA" id="ARBA00010584"/>
    </source>
</evidence>
<evidence type="ECO:0000256" key="10">
    <source>
        <dbReference type="ARBA" id="ARBA00022857"/>
    </source>
</evidence>
<dbReference type="Gene3D" id="3.40.50.720">
    <property type="entry name" value="NAD(P)-binding Rossmann-like Domain"/>
    <property type="match status" value="1"/>
</dbReference>
<evidence type="ECO:0000256" key="2">
    <source>
        <dbReference type="ARBA" id="ARBA00005021"/>
    </source>
</evidence>
<dbReference type="AlphaFoldDB" id="A0A6B0K9J1"/>
<proteinExistence type="inferred from homology"/>
<dbReference type="GO" id="GO:0019877">
    <property type="term" value="P:diaminopimelate biosynthetic process"/>
    <property type="evidence" value="ECO:0007669"/>
    <property type="project" value="UniProtKB-KW"/>
</dbReference>
<sequence length="379" mass="42308">MFSAVARLLPPNLCLKVGFIGWRRIVGSVLMSRMIESKDFDCILPTFFSTSQVRQLPTGFMQQYGALQDAYSIDQLSSMDILLSCQGGEYTKEIHHKLREAGWQGFWIDAASTLRLDKDSTLVLDPLNHDQIINAIDNGKKDFIGSNCTVSLMSLAIAGLLKEDLVEWVNSSTYQAISGAGAAAMQELLQQTSLLSKIDNRDEDILIREKILRELSKDSSKIPQQKTVQTLAYNLLPWIDVGMPSGQTKEEYKAATELNKILDTKKTIPVDGICVRVPSLRSHSQALTVKLRQKLTIEEIKQKISQGNEWVKVIDNNKEDTLKYLTPQATSGTLDIAIGRIKSSLLADDIFHCFTVGDQLLRGAAEPLRRVLNIIKNKI</sequence>
<keyword evidence="13" id="KW-0457">Lysine biosynthesis</keyword>
<organism evidence="20">
    <name type="scientific">Francisella tularensis</name>
    <dbReference type="NCBI Taxonomy" id="263"/>
    <lineage>
        <taxon>Bacteria</taxon>
        <taxon>Pseudomonadati</taxon>
        <taxon>Pseudomonadota</taxon>
        <taxon>Gammaproteobacteria</taxon>
        <taxon>Thiotrichales</taxon>
        <taxon>Francisellaceae</taxon>
        <taxon>Francisella</taxon>
    </lineage>
</organism>
<dbReference type="InterPro" id="IPR012280">
    <property type="entry name" value="Semialdhyde_DH_dimer_dom"/>
</dbReference>
<accession>A0A6B0K9J1</accession>
<dbReference type="Pfam" id="PF01118">
    <property type="entry name" value="Semialdhyde_dh"/>
    <property type="match status" value="1"/>
</dbReference>
<dbReference type="CDD" id="cd23938">
    <property type="entry name" value="ASADH_C_bac_like"/>
    <property type="match status" value="1"/>
</dbReference>
<dbReference type="GO" id="GO:0009097">
    <property type="term" value="P:isoleucine biosynthetic process"/>
    <property type="evidence" value="ECO:0007669"/>
    <property type="project" value="InterPro"/>
</dbReference>
<keyword evidence="12 20" id="KW-0560">Oxidoreductase</keyword>
<dbReference type="Pfam" id="PF02774">
    <property type="entry name" value="Semialdhyde_dhC"/>
    <property type="match status" value="1"/>
</dbReference>
<comment type="caution">
    <text evidence="20">The sequence shown here is derived from an EMBL/GenBank/DDBJ whole genome shotgun (WGS) entry which is preliminary data.</text>
</comment>
<dbReference type="InterPro" id="IPR011534">
    <property type="entry name" value="Asp_ADH_gamma-type"/>
</dbReference>
<protein>
    <recommendedName>
        <fullName evidence="7 16">Aspartate-semialdehyde dehydrogenase</fullName>
        <ecNumber evidence="7 16">1.2.1.11</ecNumber>
    </recommendedName>
</protein>
<dbReference type="SUPFAM" id="SSF55347">
    <property type="entry name" value="Glyceraldehyde-3-phosphate dehydrogenase-like, C-terminal domain"/>
    <property type="match status" value="1"/>
</dbReference>
<dbReference type="NCBIfam" id="TIGR01745">
    <property type="entry name" value="asd_gamma"/>
    <property type="match status" value="1"/>
</dbReference>
<evidence type="ECO:0000256" key="14">
    <source>
        <dbReference type="ARBA" id="ARBA00023167"/>
    </source>
</evidence>
<evidence type="ECO:0000256" key="1">
    <source>
        <dbReference type="ARBA" id="ARBA00002492"/>
    </source>
</evidence>
<comment type="catalytic activity">
    <reaction evidence="15">
        <text>L-aspartate 4-semialdehyde + phosphate + NADP(+) = 4-phospho-L-aspartate + NADPH + H(+)</text>
        <dbReference type="Rhea" id="RHEA:24284"/>
        <dbReference type="ChEBI" id="CHEBI:15378"/>
        <dbReference type="ChEBI" id="CHEBI:43474"/>
        <dbReference type="ChEBI" id="CHEBI:57535"/>
        <dbReference type="ChEBI" id="CHEBI:57783"/>
        <dbReference type="ChEBI" id="CHEBI:58349"/>
        <dbReference type="ChEBI" id="CHEBI:537519"/>
        <dbReference type="EC" id="1.2.1.11"/>
    </reaction>
</comment>
<evidence type="ECO:0000256" key="16">
    <source>
        <dbReference type="NCBIfam" id="TIGR01745"/>
    </source>
</evidence>
<dbReference type="PROSITE" id="PS01103">
    <property type="entry name" value="ASD"/>
    <property type="match status" value="1"/>
</dbReference>
<dbReference type="SUPFAM" id="SSF51735">
    <property type="entry name" value="NAD(P)-binding Rossmann-fold domains"/>
    <property type="match status" value="1"/>
</dbReference>
<dbReference type="GO" id="GO:0004073">
    <property type="term" value="F:aspartate-semialdehyde dehydrogenase activity"/>
    <property type="evidence" value="ECO:0007669"/>
    <property type="project" value="UniProtKB-UniRule"/>
</dbReference>
<evidence type="ECO:0000256" key="12">
    <source>
        <dbReference type="ARBA" id="ARBA00023002"/>
    </source>
</evidence>
<keyword evidence="9" id="KW-0791">Threonine biosynthesis</keyword>
<feature type="active site" description="Proton acceptor" evidence="17">
    <location>
        <position position="283"/>
    </location>
</feature>
<dbReference type="InterPro" id="IPR036291">
    <property type="entry name" value="NAD(P)-bd_dom_sf"/>
</dbReference>
<dbReference type="UniPathway" id="UPA00051">
    <property type="reaction ID" value="UER00464"/>
</dbReference>
<comment type="pathway">
    <text evidence="2">Amino-acid biosynthesis; L-methionine biosynthesis via de novo pathway; L-homoserine from L-aspartate: step 2/3.</text>
</comment>
<dbReference type="GO" id="GO:0009086">
    <property type="term" value="P:methionine biosynthetic process"/>
    <property type="evidence" value="ECO:0007669"/>
    <property type="project" value="UniProtKB-KW"/>
</dbReference>
<keyword evidence="8" id="KW-0028">Amino-acid biosynthesis</keyword>
<dbReference type="GO" id="GO:0046983">
    <property type="term" value="F:protein dimerization activity"/>
    <property type="evidence" value="ECO:0007669"/>
    <property type="project" value="InterPro"/>
</dbReference>
<dbReference type="PANTHER" id="PTHR46278:SF4">
    <property type="entry name" value="ASPARTATE-SEMIALDEHYDE DEHYDROGENASE"/>
    <property type="match status" value="1"/>
</dbReference>
<dbReference type="SMART" id="SM00859">
    <property type="entry name" value="Semialdhyde_dh"/>
    <property type="match status" value="1"/>
</dbReference>
<evidence type="ECO:0000256" key="8">
    <source>
        <dbReference type="ARBA" id="ARBA00022605"/>
    </source>
</evidence>
<dbReference type="UniPathway" id="UPA00050">
    <property type="reaction ID" value="UER00463"/>
</dbReference>
<dbReference type="PANTHER" id="PTHR46278">
    <property type="entry name" value="DEHYDROGENASE, PUTATIVE-RELATED"/>
    <property type="match status" value="1"/>
</dbReference>
<dbReference type="NCBIfam" id="NF005144">
    <property type="entry name" value="PRK06598.1"/>
    <property type="match status" value="1"/>
</dbReference>
<dbReference type="GO" id="GO:0050661">
    <property type="term" value="F:NADP binding"/>
    <property type="evidence" value="ECO:0007669"/>
    <property type="project" value="InterPro"/>
</dbReference>
<gene>
    <name evidence="20" type="primary">asd</name>
    <name evidence="19" type="ORF">FNB10_01610</name>
    <name evidence="20" type="ORF">FND40_01895</name>
</gene>
<comment type="similarity">
    <text evidence="5">Belongs to the aspartate-semialdehyde dehydrogenase family.</text>
</comment>
<evidence type="ECO:0000256" key="11">
    <source>
        <dbReference type="ARBA" id="ARBA00022915"/>
    </source>
</evidence>
<dbReference type="InterPro" id="IPR000319">
    <property type="entry name" value="Asp-semialdehyde_DH_CS"/>
</dbReference>
<dbReference type="GO" id="GO:0051287">
    <property type="term" value="F:NAD binding"/>
    <property type="evidence" value="ECO:0007669"/>
    <property type="project" value="InterPro"/>
</dbReference>
<dbReference type="InterPro" id="IPR000534">
    <property type="entry name" value="Semialdehyde_DH_NAD-bd"/>
</dbReference>
<keyword evidence="11" id="KW-0220">Diaminopimelate biosynthesis</keyword>